<evidence type="ECO:0000313" key="3">
    <source>
        <dbReference type="Proteomes" id="UP001201163"/>
    </source>
</evidence>
<organism evidence="2 3">
    <name type="scientific">Lactarius akahatsu</name>
    <dbReference type="NCBI Taxonomy" id="416441"/>
    <lineage>
        <taxon>Eukaryota</taxon>
        <taxon>Fungi</taxon>
        <taxon>Dikarya</taxon>
        <taxon>Basidiomycota</taxon>
        <taxon>Agaricomycotina</taxon>
        <taxon>Agaricomycetes</taxon>
        <taxon>Russulales</taxon>
        <taxon>Russulaceae</taxon>
        <taxon>Lactarius</taxon>
    </lineage>
</organism>
<dbReference type="EMBL" id="JAKELL010000031">
    <property type="protein sequence ID" value="KAH8990272.1"/>
    <property type="molecule type" value="Genomic_DNA"/>
</dbReference>
<proteinExistence type="predicted"/>
<name>A0AAD4QCW5_9AGAM</name>
<gene>
    <name evidence="2" type="ORF">EDB92DRAFT_782172</name>
</gene>
<accession>A0AAD4QCW5</accession>
<dbReference type="PANTHER" id="PTHR38134:SF2">
    <property type="entry name" value="GALACTOKINASE"/>
    <property type="match status" value="1"/>
</dbReference>
<keyword evidence="3" id="KW-1185">Reference proteome</keyword>
<protein>
    <submittedName>
        <fullName evidence="2">Uncharacterized protein</fullName>
    </submittedName>
</protein>
<feature type="region of interest" description="Disordered" evidence="1">
    <location>
        <begin position="321"/>
        <end position="345"/>
    </location>
</feature>
<dbReference type="AlphaFoldDB" id="A0AAD4QCW5"/>
<comment type="caution">
    <text evidence="2">The sequence shown here is derived from an EMBL/GenBank/DDBJ whole genome shotgun (WGS) entry which is preliminary data.</text>
</comment>
<sequence length="604" mass="66471">MPPLCFAYYCSGHGFGHATRVSAFARHILSLDESHTVHIVSSAPKRVFATSIALGAVYRNAEIDPVILQPLAYHVDRQKSIDVLENFLEKKEQKVEEEAQWLREIKANCVLSDAAFLAFLAANKARIPSVLITNFTFDSIYSLLSASFVDQCHSQHLLANPTNSIRQAPEPDVPIPEEILSPLVQQIFDGYRYADLLLVLPGAIPIPSFAVSPSLPATQWIDPISRSFKPDVIEHLVRDPHTYTLRPSIPFPSSHSSGLPVAKPRSRVARLAPLLVRPPNDGVYTPEGRSRFLSSIGIPKNLHDSATTKILIVSFGGQTFLKPSRSHTPSRPVSPNRSRPKHLREQNLQMNSFSRELSHELNSLSKGQSLTKSGHVFGPSHIFVPGAPAPAAMPSPSLPTFTTIPPTPTFRDDEYPYGDTFAGQENADACNLMLPDASWIAVVCGVADSREWQTKRHDAGSANTSSGEEDGELPDGFYIAPRDVYMPDLMAVGDVLLGKLGYGTVSECVDSCTPFVYVSRPLFVEEHGLRLLLDREGVGVEMTRDAYESGEWAGAVSDAWHAGAHRKLERREGMHAPDRHAQGLQMARGVVTWVNEWATDIELD</sequence>
<reference evidence="2" key="1">
    <citation type="submission" date="2022-01" db="EMBL/GenBank/DDBJ databases">
        <title>Comparative genomics reveals a dynamic genome evolution in the ectomycorrhizal milk-cap (Lactarius) mushrooms.</title>
        <authorList>
            <consortium name="DOE Joint Genome Institute"/>
            <person name="Lebreton A."/>
            <person name="Tang N."/>
            <person name="Kuo A."/>
            <person name="LaButti K."/>
            <person name="Drula E."/>
            <person name="Barry K."/>
            <person name="Clum A."/>
            <person name="Lipzen A."/>
            <person name="Mousain D."/>
            <person name="Ng V."/>
            <person name="Wang R."/>
            <person name="Wang X."/>
            <person name="Dai Y."/>
            <person name="Henrissat B."/>
            <person name="Grigoriev I.V."/>
            <person name="Guerin-Laguette A."/>
            <person name="Yu F."/>
            <person name="Martin F.M."/>
        </authorList>
    </citation>
    <scope>NUCLEOTIDE SEQUENCE</scope>
    <source>
        <strain evidence="2">QP</strain>
    </source>
</reference>
<feature type="region of interest" description="Disordered" evidence="1">
    <location>
        <begin position="454"/>
        <end position="473"/>
    </location>
</feature>
<dbReference type="Proteomes" id="UP001201163">
    <property type="component" value="Unassembled WGS sequence"/>
</dbReference>
<dbReference type="PANTHER" id="PTHR38134">
    <property type="entry name" value="SLR1395 PROTEIN"/>
    <property type="match status" value="1"/>
</dbReference>
<evidence type="ECO:0000313" key="2">
    <source>
        <dbReference type="EMBL" id="KAH8990272.1"/>
    </source>
</evidence>
<dbReference type="InterPro" id="IPR053205">
    <property type="entry name" value="GHMP_kinase_L-arabinokinase"/>
</dbReference>
<evidence type="ECO:0000256" key="1">
    <source>
        <dbReference type="SAM" id="MobiDB-lite"/>
    </source>
</evidence>